<dbReference type="HOGENOM" id="CLU_3262212_0_0_9"/>
<accession>G9YVC5</accession>
<name>G9YVC5_FLAPL</name>
<dbReference type="EMBL" id="AGCK01000285">
    <property type="protein sequence ID" value="EHM40645.1"/>
    <property type="molecule type" value="Genomic_DNA"/>
</dbReference>
<gene>
    <name evidence="1" type="ORF">HMPREF0372_03490</name>
</gene>
<comment type="caution">
    <text evidence="1">The sequence shown here is derived from an EMBL/GenBank/DDBJ whole genome shotgun (WGS) entry which is preliminary data.</text>
</comment>
<dbReference type="AlphaFoldDB" id="G9YVC5"/>
<evidence type="ECO:0000313" key="2">
    <source>
        <dbReference type="Proteomes" id="UP000004459"/>
    </source>
</evidence>
<reference evidence="1 2" key="1">
    <citation type="submission" date="2011-08" db="EMBL/GenBank/DDBJ databases">
        <authorList>
            <person name="Weinstock G."/>
            <person name="Sodergren E."/>
            <person name="Clifton S."/>
            <person name="Fulton L."/>
            <person name="Fulton B."/>
            <person name="Courtney L."/>
            <person name="Fronick C."/>
            <person name="Harrison M."/>
            <person name="Strong C."/>
            <person name="Farmer C."/>
            <person name="Delahaunty K."/>
            <person name="Markovic C."/>
            <person name="Hall O."/>
            <person name="Minx P."/>
            <person name="Tomlinson C."/>
            <person name="Mitreva M."/>
            <person name="Hou S."/>
            <person name="Chen J."/>
            <person name="Wollam A."/>
            <person name="Pepin K.H."/>
            <person name="Johnson M."/>
            <person name="Bhonagiri V."/>
            <person name="Zhang X."/>
            <person name="Suruliraj S."/>
            <person name="Warren W."/>
            <person name="Chinwalla A."/>
            <person name="Mardis E.R."/>
            <person name="Wilson R.K."/>
        </authorList>
    </citation>
    <scope>NUCLEOTIDE SEQUENCE [LARGE SCALE GENOMIC DNA]</scope>
    <source>
        <strain evidence="1 2">ATCC 29863</strain>
    </source>
</reference>
<organism evidence="1 2">
    <name type="scientific">Flavonifractor plautii ATCC 29863</name>
    <dbReference type="NCBI Taxonomy" id="411475"/>
    <lineage>
        <taxon>Bacteria</taxon>
        <taxon>Bacillati</taxon>
        <taxon>Bacillota</taxon>
        <taxon>Clostridia</taxon>
        <taxon>Eubacteriales</taxon>
        <taxon>Oscillospiraceae</taxon>
        <taxon>Flavonifractor</taxon>
    </lineage>
</organism>
<feature type="non-terminal residue" evidence="1">
    <location>
        <position position="1"/>
    </location>
</feature>
<evidence type="ECO:0000313" key="1">
    <source>
        <dbReference type="EMBL" id="EHM40645.1"/>
    </source>
</evidence>
<dbReference type="Proteomes" id="UP000004459">
    <property type="component" value="Unassembled WGS sequence"/>
</dbReference>
<protein>
    <submittedName>
        <fullName evidence="1">Uncharacterized protein</fullName>
    </submittedName>
</protein>
<sequence>SICENYCTLSEVVYTKIIQIFLASNKQLPVYCTISGREVVL</sequence>
<proteinExistence type="predicted"/>